<dbReference type="EMBL" id="JABVXQ010000003">
    <property type="protein sequence ID" value="KAF6119824.1"/>
    <property type="molecule type" value="Genomic_DNA"/>
</dbReference>
<gene>
    <name evidence="1" type="ORF">HJG60_010210</name>
</gene>
<name>A0A834EK51_9CHIR</name>
<organism evidence="1 2">
    <name type="scientific">Phyllostomus discolor</name>
    <name type="common">pale spear-nosed bat</name>
    <dbReference type="NCBI Taxonomy" id="89673"/>
    <lineage>
        <taxon>Eukaryota</taxon>
        <taxon>Metazoa</taxon>
        <taxon>Chordata</taxon>
        <taxon>Craniata</taxon>
        <taxon>Vertebrata</taxon>
        <taxon>Euteleostomi</taxon>
        <taxon>Mammalia</taxon>
        <taxon>Eutheria</taxon>
        <taxon>Laurasiatheria</taxon>
        <taxon>Chiroptera</taxon>
        <taxon>Yangochiroptera</taxon>
        <taxon>Phyllostomidae</taxon>
        <taxon>Phyllostominae</taxon>
        <taxon>Phyllostomus</taxon>
    </lineage>
</organism>
<dbReference type="Proteomes" id="UP000664940">
    <property type="component" value="Unassembled WGS sequence"/>
</dbReference>
<evidence type="ECO:0000313" key="1">
    <source>
        <dbReference type="EMBL" id="KAF6119824.1"/>
    </source>
</evidence>
<accession>A0A834EK51</accession>
<evidence type="ECO:0000313" key="2">
    <source>
        <dbReference type="Proteomes" id="UP000664940"/>
    </source>
</evidence>
<protein>
    <submittedName>
        <fullName evidence="1">Uncharacterized protein</fullName>
    </submittedName>
</protein>
<sequence length="131" mass="14305">MKDSYRNCWIEQGMGPAKGRARCVGMTSQRPQAIFEINCKTKAWLQLAGGLLPFSLSSLGPPCLDEFGYHVSSCTSFLSNVLFLSQDSTTLHFIAKSPPLWSGTASQSCFAFHDTDCCRSPSQVACKMSPV</sequence>
<comment type="caution">
    <text evidence="1">The sequence shown here is derived from an EMBL/GenBank/DDBJ whole genome shotgun (WGS) entry which is preliminary data.</text>
</comment>
<reference evidence="1 2" key="1">
    <citation type="journal article" date="2020" name="Nature">
        <title>Six reference-quality genomes reveal evolution of bat adaptations.</title>
        <authorList>
            <person name="Jebb D."/>
            <person name="Huang Z."/>
            <person name="Pippel M."/>
            <person name="Hughes G.M."/>
            <person name="Lavrichenko K."/>
            <person name="Devanna P."/>
            <person name="Winkler S."/>
            <person name="Jermiin L.S."/>
            <person name="Skirmuntt E.C."/>
            <person name="Katzourakis A."/>
            <person name="Burkitt-Gray L."/>
            <person name="Ray D.A."/>
            <person name="Sullivan K.A.M."/>
            <person name="Roscito J.G."/>
            <person name="Kirilenko B.M."/>
            <person name="Davalos L.M."/>
            <person name="Corthals A.P."/>
            <person name="Power M.L."/>
            <person name="Jones G."/>
            <person name="Ransome R.D."/>
            <person name="Dechmann D.K.N."/>
            <person name="Locatelli A.G."/>
            <person name="Puechmaille S.J."/>
            <person name="Fedrigo O."/>
            <person name="Jarvis E.D."/>
            <person name="Hiller M."/>
            <person name="Vernes S.C."/>
            <person name="Myers E.W."/>
            <person name="Teeling E.C."/>
        </authorList>
    </citation>
    <scope>NUCLEOTIDE SEQUENCE [LARGE SCALE GENOMIC DNA]</scope>
    <source>
        <strain evidence="1">Bat1K_MPI-CBG_1</strain>
    </source>
</reference>
<dbReference type="AlphaFoldDB" id="A0A834EK51"/>
<proteinExistence type="predicted"/>